<protein>
    <recommendedName>
        <fullName evidence="1">HNH nuclease domain-containing protein</fullName>
    </recommendedName>
</protein>
<reference evidence="2 3" key="1">
    <citation type="submission" date="2017-02" db="EMBL/GenBank/DDBJ databases">
        <title>Chromobacterium haemolyticum H5244.</title>
        <authorList>
            <person name="Gulvik C.A."/>
        </authorList>
    </citation>
    <scope>NUCLEOTIDE SEQUENCE [LARGE SCALE GENOMIC DNA]</scope>
    <source>
        <strain evidence="2 3">H5244</strain>
    </source>
</reference>
<dbReference type="RefSeq" id="WP_081554653.1">
    <property type="nucleotide sequence ID" value="NZ_MUKV01000003.1"/>
</dbReference>
<proteinExistence type="predicted"/>
<evidence type="ECO:0000313" key="2">
    <source>
        <dbReference type="EMBL" id="OQS43107.1"/>
    </source>
</evidence>
<accession>A0A1W0D7W7</accession>
<comment type="caution">
    <text evidence="2">The sequence shown here is derived from an EMBL/GenBank/DDBJ whole genome shotgun (WGS) entry which is preliminary data.</text>
</comment>
<sequence length="269" mass="30964">MDKAAKVKEEMEALVQKLNAACGTQRIKVHQQSVTKENISLRYTTRRGGTLYIKPAHGYYQIALGTLPLIDRMGTFMERLTGKKHDGYNHPHDREPRWNNCNYAQVREAAYFFADIPWSQNDDETIDADLNEIERKQLTQREALRKARIGQGIYRKEILELWEGKCAVTGLTIQSALIASHAKPWKDSTDEERLDPCNGLPLTATFDKLFDNHLIAFDPKTGEMLISHRIGEADRAMLGIPANLRKLPNEQQAHYLRFHLDKFQLHNIR</sequence>
<evidence type="ECO:0000259" key="1">
    <source>
        <dbReference type="Pfam" id="PF13391"/>
    </source>
</evidence>
<gene>
    <name evidence="2" type="ORF">B0T45_03825</name>
</gene>
<dbReference type="Proteomes" id="UP000192721">
    <property type="component" value="Unassembled WGS sequence"/>
</dbReference>
<evidence type="ECO:0000313" key="3">
    <source>
        <dbReference type="Proteomes" id="UP000192721"/>
    </source>
</evidence>
<dbReference type="EMBL" id="MUKV01000003">
    <property type="protein sequence ID" value="OQS43107.1"/>
    <property type="molecule type" value="Genomic_DNA"/>
</dbReference>
<feature type="domain" description="HNH nuclease" evidence="1">
    <location>
        <begin position="166"/>
        <end position="218"/>
    </location>
</feature>
<organism evidence="2 3">
    <name type="scientific">Chromobacterium haemolyticum</name>
    <dbReference type="NCBI Taxonomy" id="394935"/>
    <lineage>
        <taxon>Bacteria</taxon>
        <taxon>Pseudomonadati</taxon>
        <taxon>Pseudomonadota</taxon>
        <taxon>Betaproteobacteria</taxon>
        <taxon>Neisseriales</taxon>
        <taxon>Chromobacteriaceae</taxon>
        <taxon>Chromobacterium</taxon>
    </lineage>
</organism>
<dbReference type="Pfam" id="PF13391">
    <property type="entry name" value="HNH_2"/>
    <property type="match status" value="1"/>
</dbReference>
<dbReference type="InterPro" id="IPR003615">
    <property type="entry name" value="HNH_nuc"/>
</dbReference>
<name>A0A1W0D7W7_9NEIS</name>
<dbReference type="AlphaFoldDB" id="A0A1W0D7W7"/>